<dbReference type="SUPFAM" id="SSF46785">
    <property type="entry name" value="Winged helix' DNA-binding domain"/>
    <property type="match status" value="1"/>
</dbReference>
<dbReference type="GO" id="GO:0003700">
    <property type="term" value="F:DNA-binding transcription factor activity"/>
    <property type="evidence" value="ECO:0007669"/>
    <property type="project" value="TreeGrafter"/>
</dbReference>
<dbReference type="EMBL" id="JAAGOX010000054">
    <property type="protein sequence ID" value="NDW47374.1"/>
    <property type="molecule type" value="Genomic_DNA"/>
</dbReference>
<reference evidence="6" key="1">
    <citation type="submission" date="2020-02" db="EMBL/GenBank/DDBJ databases">
        <title>Delineation of the pyrene-degrading pathway in Roseobacter clade bacteria by genomic analysis.</title>
        <authorList>
            <person name="Zhou H."/>
            <person name="Wang H."/>
        </authorList>
    </citation>
    <scope>NUCLEOTIDE SEQUENCE</scope>
    <source>
        <strain evidence="6">PrR005</strain>
    </source>
</reference>
<dbReference type="Pfam" id="PF13545">
    <property type="entry name" value="HTH_Crp_2"/>
    <property type="match status" value="1"/>
</dbReference>
<dbReference type="Gene3D" id="1.10.10.10">
    <property type="entry name" value="Winged helix-like DNA-binding domain superfamily/Winged helix DNA-binding domain"/>
    <property type="match status" value="1"/>
</dbReference>
<dbReference type="PANTHER" id="PTHR24567:SF74">
    <property type="entry name" value="HTH-TYPE TRANSCRIPTIONAL REGULATOR ARCR"/>
    <property type="match status" value="1"/>
</dbReference>
<sequence>MISLPHSGFLAEASPRLRQMLAAQASEVRLARGEVLFEQGDTGDALYAVIDGAMEVSILSFDGRKLSLDLLAPGAVFGEIALFDPGTRTATVTATEPARLLRVLSADVLRELHAHPELAIDMIRLAGQRMRWMGRQLKEQVFLPVPTRVARKLLHLAPRQGAQTGAVRLSQAELAEYVGATREAVSKTLAVWKRQGIVDVTRGHVSIRDFPTLETLADPDQF</sequence>
<name>A0A6B2NY82_9RHOB</name>
<dbReference type="GO" id="GO:0005829">
    <property type="term" value="C:cytosol"/>
    <property type="evidence" value="ECO:0007669"/>
    <property type="project" value="TreeGrafter"/>
</dbReference>
<evidence type="ECO:0000256" key="3">
    <source>
        <dbReference type="ARBA" id="ARBA00023163"/>
    </source>
</evidence>
<dbReference type="InterPro" id="IPR050397">
    <property type="entry name" value="Env_Response_Regulators"/>
</dbReference>
<keyword evidence="3" id="KW-0804">Transcription</keyword>
<dbReference type="Gene3D" id="2.60.120.10">
    <property type="entry name" value="Jelly Rolls"/>
    <property type="match status" value="1"/>
</dbReference>
<accession>A0A6B2NY82</accession>
<dbReference type="InterPro" id="IPR018490">
    <property type="entry name" value="cNMP-bd_dom_sf"/>
</dbReference>
<protein>
    <submittedName>
        <fullName evidence="6">Crp/Fnr family transcriptional regulator</fullName>
    </submittedName>
</protein>
<evidence type="ECO:0000256" key="1">
    <source>
        <dbReference type="ARBA" id="ARBA00023015"/>
    </source>
</evidence>
<dbReference type="PRINTS" id="PR00103">
    <property type="entry name" value="CAMPKINASE"/>
</dbReference>
<dbReference type="SUPFAM" id="SSF51206">
    <property type="entry name" value="cAMP-binding domain-like"/>
    <property type="match status" value="1"/>
</dbReference>
<dbReference type="Pfam" id="PF00027">
    <property type="entry name" value="cNMP_binding"/>
    <property type="match status" value="1"/>
</dbReference>
<keyword evidence="2" id="KW-0238">DNA-binding</keyword>
<dbReference type="SMART" id="SM00100">
    <property type="entry name" value="cNMP"/>
    <property type="match status" value="1"/>
</dbReference>
<feature type="domain" description="HTH crp-type" evidence="5">
    <location>
        <begin position="143"/>
        <end position="211"/>
    </location>
</feature>
<comment type="caution">
    <text evidence="6">The sequence shown here is derived from an EMBL/GenBank/DDBJ whole genome shotgun (WGS) entry which is preliminary data.</text>
</comment>
<dbReference type="PANTHER" id="PTHR24567">
    <property type="entry name" value="CRP FAMILY TRANSCRIPTIONAL REGULATORY PROTEIN"/>
    <property type="match status" value="1"/>
</dbReference>
<evidence type="ECO:0000259" key="4">
    <source>
        <dbReference type="PROSITE" id="PS50042"/>
    </source>
</evidence>
<proteinExistence type="predicted"/>
<dbReference type="InterPro" id="IPR036388">
    <property type="entry name" value="WH-like_DNA-bd_sf"/>
</dbReference>
<dbReference type="PROSITE" id="PS50042">
    <property type="entry name" value="CNMP_BINDING_3"/>
    <property type="match status" value="1"/>
</dbReference>
<dbReference type="AlphaFoldDB" id="A0A6B2NY82"/>
<dbReference type="PROSITE" id="PS51063">
    <property type="entry name" value="HTH_CRP_2"/>
    <property type="match status" value="1"/>
</dbReference>
<dbReference type="PRINTS" id="PR00034">
    <property type="entry name" value="HTHCRP"/>
</dbReference>
<dbReference type="GO" id="GO:0003677">
    <property type="term" value="F:DNA binding"/>
    <property type="evidence" value="ECO:0007669"/>
    <property type="project" value="UniProtKB-KW"/>
</dbReference>
<dbReference type="CDD" id="cd00038">
    <property type="entry name" value="CAP_ED"/>
    <property type="match status" value="1"/>
</dbReference>
<feature type="domain" description="Cyclic nucleotide-binding" evidence="4">
    <location>
        <begin position="9"/>
        <end position="103"/>
    </location>
</feature>
<evidence type="ECO:0000256" key="2">
    <source>
        <dbReference type="ARBA" id="ARBA00023125"/>
    </source>
</evidence>
<dbReference type="RefSeq" id="WP_164132386.1">
    <property type="nucleotide sequence ID" value="NZ_JAAGOX010000054.1"/>
</dbReference>
<keyword evidence="1" id="KW-0805">Transcription regulation</keyword>
<dbReference type="PROSITE" id="PS00889">
    <property type="entry name" value="CNMP_BINDING_2"/>
    <property type="match status" value="1"/>
</dbReference>
<gene>
    <name evidence="6" type="ORF">G0P99_20720</name>
</gene>
<evidence type="ECO:0000313" key="6">
    <source>
        <dbReference type="EMBL" id="NDW47374.1"/>
    </source>
</evidence>
<dbReference type="InterPro" id="IPR018488">
    <property type="entry name" value="cNMP-bd_CS"/>
</dbReference>
<dbReference type="SMART" id="SM00419">
    <property type="entry name" value="HTH_CRP"/>
    <property type="match status" value="1"/>
</dbReference>
<dbReference type="InterPro" id="IPR012318">
    <property type="entry name" value="HTH_CRP"/>
</dbReference>
<organism evidence="6">
    <name type="scientific">Ruegeria sp. PrR005</name>
    <dbReference type="NCBI Taxonomy" id="2706882"/>
    <lineage>
        <taxon>Bacteria</taxon>
        <taxon>Pseudomonadati</taxon>
        <taxon>Pseudomonadota</taxon>
        <taxon>Alphaproteobacteria</taxon>
        <taxon>Rhodobacterales</taxon>
        <taxon>Roseobacteraceae</taxon>
        <taxon>Ruegeria</taxon>
    </lineage>
</organism>
<dbReference type="InterPro" id="IPR036390">
    <property type="entry name" value="WH_DNA-bd_sf"/>
</dbReference>
<evidence type="ECO:0000259" key="5">
    <source>
        <dbReference type="PROSITE" id="PS51063"/>
    </source>
</evidence>
<dbReference type="InterPro" id="IPR000595">
    <property type="entry name" value="cNMP-bd_dom"/>
</dbReference>
<dbReference type="InterPro" id="IPR014710">
    <property type="entry name" value="RmlC-like_jellyroll"/>
</dbReference>